<dbReference type="EMBL" id="JABMIG020000138">
    <property type="protein sequence ID" value="KAL3789629.1"/>
    <property type="molecule type" value="Genomic_DNA"/>
</dbReference>
<dbReference type="InterPro" id="IPR036388">
    <property type="entry name" value="WH-like_DNA-bd_sf"/>
</dbReference>
<name>A0ABD3PPT9_9STRA</name>
<dbReference type="AlphaFoldDB" id="A0ABD3PPT9"/>
<comment type="similarity">
    <text evidence="4">Belongs to the HSF family.</text>
</comment>
<evidence type="ECO:0000256" key="4">
    <source>
        <dbReference type="RuleBase" id="RU004020"/>
    </source>
</evidence>
<comment type="subcellular location">
    <subcellularLocation>
        <location evidence="1">Nucleus</location>
    </subcellularLocation>
</comment>
<evidence type="ECO:0000256" key="1">
    <source>
        <dbReference type="ARBA" id="ARBA00004123"/>
    </source>
</evidence>
<evidence type="ECO:0000256" key="2">
    <source>
        <dbReference type="ARBA" id="ARBA00023125"/>
    </source>
</evidence>
<feature type="compositionally biased region" description="Polar residues" evidence="5">
    <location>
        <begin position="27"/>
        <end position="36"/>
    </location>
</feature>
<feature type="compositionally biased region" description="Polar residues" evidence="5">
    <location>
        <begin position="51"/>
        <end position="60"/>
    </location>
</feature>
<organism evidence="7 8">
    <name type="scientific">Cyclotella cryptica</name>
    <dbReference type="NCBI Taxonomy" id="29204"/>
    <lineage>
        <taxon>Eukaryota</taxon>
        <taxon>Sar</taxon>
        <taxon>Stramenopiles</taxon>
        <taxon>Ochrophyta</taxon>
        <taxon>Bacillariophyta</taxon>
        <taxon>Coscinodiscophyceae</taxon>
        <taxon>Thalassiosirophycidae</taxon>
        <taxon>Stephanodiscales</taxon>
        <taxon>Stephanodiscaceae</taxon>
        <taxon>Cyclotella</taxon>
    </lineage>
</organism>
<keyword evidence="3" id="KW-0539">Nucleus</keyword>
<feature type="compositionally biased region" description="Basic and acidic residues" evidence="5">
    <location>
        <begin position="447"/>
        <end position="456"/>
    </location>
</feature>
<dbReference type="Pfam" id="PF00447">
    <property type="entry name" value="HSF_DNA-bind"/>
    <property type="match status" value="1"/>
</dbReference>
<dbReference type="Proteomes" id="UP001516023">
    <property type="component" value="Unassembled WGS sequence"/>
</dbReference>
<evidence type="ECO:0000259" key="6">
    <source>
        <dbReference type="SMART" id="SM00415"/>
    </source>
</evidence>
<evidence type="ECO:0000256" key="3">
    <source>
        <dbReference type="ARBA" id="ARBA00023242"/>
    </source>
</evidence>
<comment type="caution">
    <text evidence="7">The sequence shown here is derived from an EMBL/GenBank/DDBJ whole genome shotgun (WGS) entry which is preliminary data.</text>
</comment>
<feature type="domain" description="HSF-type DNA-binding" evidence="6">
    <location>
        <begin position="100"/>
        <end position="196"/>
    </location>
</feature>
<dbReference type="GO" id="GO:0003677">
    <property type="term" value="F:DNA binding"/>
    <property type="evidence" value="ECO:0007669"/>
    <property type="project" value="UniProtKB-KW"/>
</dbReference>
<dbReference type="PANTHER" id="PTHR10015">
    <property type="entry name" value="HEAT SHOCK TRANSCRIPTION FACTOR"/>
    <property type="match status" value="1"/>
</dbReference>
<evidence type="ECO:0000313" key="7">
    <source>
        <dbReference type="EMBL" id="KAL3789629.1"/>
    </source>
</evidence>
<reference evidence="7 8" key="1">
    <citation type="journal article" date="2020" name="G3 (Bethesda)">
        <title>Improved Reference Genome for Cyclotella cryptica CCMP332, a Model for Cell Wall Morphogenesis, Salinity Adaptation, and Lipid Production in Diatoms (Bacillariophyta).</title>
        <authorList>
            <person name="Roberts W.R."/>
            <person name="Downey K.M."/>
            <person name="Ruck E.C."/>
            <person name="Traller J.C."/>
            <person name="Alverson A.J."/>
        </authorList>
    </citation>
    <scope>NUCLEOTIDE SEQUENCE [LARGE SCALE GENOMIC DNA]</scope>
    <source>
        <strain evidence="7 8">CCMP332</strain>
    </source>
</reference>
<evidence type="ECO:0000313" key="8">
    <source>
        <dbReference type="Proteomes" id="UP001516023"/>
    </source>
</evidence>
<dbReference type="SUPFAM" id="SSF46785">
    <property type="entry name" value="Winged helix' DNA-binding domain"/>
    <property type="match status" value="1"/>
</dbReference>
<proteinExistence type="inferred from homology"/>
<dbReference type="Gene3D" id="1.10.10.10">
    <property type="entry name" value="Winged helix-like DNA-binding domain superfamily/Winged helix DNA-binding domain"/>
    <property type="match status" value="1"/>
</dbReference>
<dbReference type="FunFam" id="1.10.10.10:FF:000479">
    <property type="entry name" value="Predicted protein"/>
    <property type="match status" value="1"/>
</dbReference>
<sequence length="637" mass="72834">MSAMRTFSSPSPPPQGNPNDHLHQGTIDRTTQLQATVDSDHVSVDSTSLSPSGSFAQEDTNSEIIAPNRQFALPRPTDHTYNDYATKPPSPHECPITKKSNSNFPAKLHRMISNPANSQAITWQYHGRAWKVIDKKFLVDVVIPKYFLQTRYESFTRQLSGWGFKRLYQSGPDYQCYYHECFLRGLPHLTRLMKRVEPHQGNILPNVEAEPNFSVMPIPLSIEYTQPPPPANLQPPSAEFQANPAAVIYPSPNWAANNGPPYTPYHPYGYYHYNGKGPFALASYPMVQPSVGINPNPNHHQQPQQPCQQHQMHQSHYHEHLIHHLSRENSARSGALMPSLQRHLSSAQAESTYPPNVFGCGQHQQANSYELSSCRKNEYPSVVNAPENAKADTNLSDRLFRPNHGITYTTNPRDIGPHTMQHQHSAHNSILNLQQQRLPHVNAPDLSETRVGDQSKRPSSVYDSPNTLNPNELAPYAMQHEHLPYDAFLHLQQQWHLHVNAQNNTEIRLTDQSKQPHPGYFTEYTPNRNEIETRAMQHQHSSAYESFLDFQHQQSFNRNAPINNEKFLADQSQELHPSYARTYTHNPNEIEPRAMQHQNAPFDFFSNHYQQQHLDSNARDNHNEMNPGLLDQQRNRG</sequence>
<dbReference type="PANTHER" id="PTHR10015:SF206">
    <property type="entry name" value="HSF-TYPE DNA-BINDING DOMAIN-CONTAINING PROTEIN"/>
    <property type="match status" value="1"/>
</dbReference>
<accession>A0ABD3PPT9</accession>
<protein>
    <recommendedName>
        <fullName evidence="6">HSF-type DNA-binding domain-containing protein</fullName>
    </recommendedName>
</protein>
<feature type="compositionally biased region" description="Polar residues" evidence="5">
    <location>
        <begin position="457"/>
        <end position="468"/>
    </location>
</feature>
<keyword evidence="2" id="KW-0238">DNA-binding</keyword>
<dbReference type="InterPro" id="IPR036390">
    <property type="entry name" value="WH_DNA-bd_sf"/>
</dbReference>
<gene>
    <name evidence="7" type="ORF">HJC23_003178</name>
</gene>
<dbReference type="InterPro" id="IPR000232">
    <property type="entry name" value="HSF_DNA-bd"/>
</dbReference>
<feature type="region of interest" description="Disordered" evidence="5">
    <location>
        <begin position="618"/>
        <end position="637"/>
    </location>
</feature>
<evidence type="ECO:0000256" key="5">
    <source>
        <dbReference type="SAM" id="MobiDB-lite"/>
    </source>
</evidence>
<feature type="region of interest" description="Disordered" evidence="5">
    <location>
        <begin position="445"/>
        <end position="468"/>
    </location>
</feature>
<dbReference type="PRINTS" id="PR00056">
    <property type="entry name" value="HSFDOMAIN"/>
</dbReference>
<dbReference type="SMART" id="SM00415">
    <property type="entry name" value="HSF"/>
    <property type="match status" value="1"/>
</dbReference>
<dbReference type="GO" id="GO:0005634">
    <property type="term" value="C:nucleus"/>
    <property type="evidence" value="ECO:0007669"/>
    <property type="project" value="UniProtKB-SubCell"/>
</dbReference>
<keyword evidence="8" id="KW-1185">Reference proteome</keyword>
<feature type="region of interest" description="Disordered" evidence="5">
    <location>
        <begin position="1"/>
        <end position="60"/>
    </location>
</feature>